<keyword evidence="2" id="KW-1185">Reference proteome</keyword>
<organism evidence="1 2">
    <name type="scientific">Hymenolepis diminuta</name>
    <name type="common">Rat tapeworm</name>
    <dbReference type="NCBI Taxonomy" id="6216"/>
    <lineage>
        <taxon>Eukaryota</taxon>
        <taxon>Metazoa</taxon>
        <taxon>Spiralia</taxon>
        <taxon>Lophotrochozoa</taxon>
        <taxon>Platyhelminthes</taxon>
        <taxon>Cestoda</taxon>
        <taxon>Eucestoda</taxon>
        <taxon>Cyclophyllidea</taxon>
        <taxon>Hymenolepididae</taxon>
        <taxon>Hymenolepis</taxon>
    </lineage>
</organism>
<protein>
    <submittedName>
        <fullName evidence="1">Uncharacterized protein</fullName>
    </submittedName>
</protein>
<evidence type="ECO:0000313" key="1">
    <source>
        <dbReference type="EMBL" id="VUZ49001.1"/>
    </source>
</evidence>
<evidence type="ECO:0000313" key="2">
    <source>
        <dbReference type="Proteomes" id="UP000321570"/>
    </source>
</evidence>
<dbReference type="EMBL" id="CABIJS010000322">
    <property type="protein sequence ID" value="VUZ49001.1"/>
    <property type="molecule type" value="Genomic_DNA"/>
</dbReference>
<accession>A0A564YP06</accession>
<proteinExistence type="predicted"/>
<reference evidence="1 2" key="1">
    <citation type="submission" date="2019-07" db="EMBL/GenBank/DDBJ databases">
        <authorList>
            <person name="Jastrzebski P J."/>
            <person name="Paukszto L."/>
            <person name="Jastrzebski P J."/>
        </authorList>
    </citation>
    <scope>NUCLEOTIDE SEQUENCE [LARGE SCALE GENOMIC DNA]</scope>
    <source>
        <strain evidence="1 2">WMS-il1</strain>
    </source>
</reference>
<dbReference type="AlphaFoldDB" id="A0A564YP06"/>
<sequence length="63" mass="7155">MFSRGPTQVTHIKLCFSMQGITHMCQLPAPTLPSRLLHSSALSPPLSLTRFNPRWDFPEYTLV</sequence>
<name>A0A564YP06_HYMDI</name>
<gene>
    <name evidence="1" type="ORF">WMSIL1_LOCUS8375</name>
</gene>
<dbReference type="Proteomes" id="UP000321570">
    <property type="component" value="Unassembled WGS sequence"/>
</dbReference>